<proteinExistence type="predicted"/>
<protein>
    <submittedName>
        <fullName evidence="2">Uncharacterized protein</fullName>
    </submittedName>
</protein>
<name>A0A2S5TKN0_9GAMM</name>
<feature type="region of interest" description="Disordered" evidence="1">
    <location>
        <begin position="131"/>
        <end position="221"/>
    </location>
</feature>
<dbReference type="Proteomes" id="UP000238220">
    <property type="component" value="Unassembled WGS sequence"/>
</dbReference>
<evidence type="ECO:0000256" key="1">
    <source>
        <dbReference type="SAM" id="MobiDB-lite"/>
    </source>
</evidence>
<accession>A0A2S5TKN0</accession>
<feature type="compositionally biased region" description="Low complexity" evidence="1">
    <location>
        <begin position="133"/>
        <end position="142"/>
    </location>
</feature>
<dbReference type="AlphaFoldDB" id="A0A2S5TKN0"/>
<sequence length="221" mass="23875">MMCRGGRRRRSRSQGPLLNGRDPIPRKISNSRRLPWGRIDKGRGESRSSGAPAETGGWNMYGLHQSFAAEQEARRKQAFQRAVMVLGSDEAAAEWLCDAVPGTGPWECRLDQAMDSEEGLQAVLEELEGRAPGGRAPAAGRAIQGLPVTDPAPASPRVMPIRPGHDPAPAGPDAGFAEAAGRPSPKPSPRPTPRSALAAPWPFPAHRERALAMTLRHRRRP</sequence>
<organism evidence="2 3">
    <name type="scientific">Solimonas fluminis</name>
    <dbReference type="NCBI Taxonomy" id="2086571"/>
    <lineage>
        <taxon>Bacteria</taxon>
        <taxon>Pseudomonadati</taxon>
        <taxon>Pseudomonadota</taxon>
        <taxon>Gammaproteobacteria</taxon>
        <taxon>Nevskiales</taxon>
        <taxon>Nevskiaceae</taxon>
        <taxon>Solimonas</taxon>
    </lineage>
</organism>
<evidence type="ECO:0000313" key="2">
    <source>
        <dbReference type="EMBL" id="PPE75492.1"/>
    </source>
</evidence>
<dbReference type="EMBL" id="PSNW01000001">
    <property type="protein sequence ID" value="PPE75492.1"/>
    <property type="molecule type" value="Genomic_DNA"/>
</dbReference>
<feature type="region of interest" description="Disordered" evidence="1">
    <location>
        <begin position="1"/>
        <end position="58"/>
    </location>
</feature>
<feature type="compositionally biased region" description="Basic residues" evidence="1">
    <location>
        <begin position="1"/>
        <end position="12"/>
    </location>
</feature>
<keyword evidence="3" id="KW-1185">Reference proteome</keyword>
<feature type="compositionally biased region" description="Low complexity" evidence="1">
    <location>
        <begin position="167"/>
        <end position="183"/>
    </location>
</feature>
<evidence type="ECO:0000313" key="3">
    <source>
        <dbReference type="Proteomes" id="UP000238220"/>
    </source>
</evidence>
<gene>
    <name evidence="2" type="ORF">C3942_00955</name>
</gene>
<reference evidence="2 3" key="1">
    <citation type="submission" date="2018-02" db="EMBL/GenBank/DDBJ databases">
        <title>Genome sequencing of Solimonas sp. HR-BB.</title>
        <authorList>
            <person name="Lee Y."/>
            <person name="Jeon C.O."/>
        </authorList>
    </citation>
    <scope>NUCLEOTIDE SEQUENCE [LARGE SCALE GENOMIC DNA]</scope>
    <source>
        <strain evidence="2 3">HR-BB</strain>
    </source>
</reference>
<comment type="caution">
    <text evidence="2">The sequence shown here is derived from an EMBL/GenBank/DDBJ whole genome shotgun (WGS) entry which is preliminary data.</text>
</comment>